<comment type="caution">
    <text evidence="1">The sequence shown here is derived from an EMBL/GenBank/DDBJ whole genome shotgun (WGS) entry which is preliminary data.</text>
</comment>
<dbReference type="EMBL" id="BSXW01000659">
    <property type="protein sequence ID" value="GMF27373.1"/>
    <property type="molecule type" value="Genomic_DNA"/>
</dbReference>
<dbReference type="Proteomes" id="UP001165083">
    <property type="component" value="Unassembled WGS sequence"/>
</dbReference>
<evidence type="ECO:0000313" key="1">
    <source>
        <dbReference type="EMBL" id="GMF27373.1"/>
    </source>
</evidence>
<protein>
    <submittedName>
        <fullName evidence="1">Unnamed protein product</fullName>
    </submittedName>
</protein>
<proteinExistence type="predicted"/>
<evidence type="ECO:0000313" key="2">
    <source>
        <dbReference type="Proteomes" id="UP001165083"/>
    </source>
</evidence>
<name>A0A9W6U8A0_9STRA</name>
<accession>A0A9W6U8A0</accession>
<sequence>MATQVGARSKGPPADAVDVLNDPGKLIEEAGNDAWMNVLAFIRYEAHSRRGAYSNDILRKMDNMFKEAASHAMRPPILRETNVVDPLPKWFIKAYQVELDDYISNGGFGSVHLKNGLGQMSS</sequence>
<reference evidence="1" key="1">
    <citation type="submission" date="2023-04" db="EMBL/GenBank/DDBJ databases">
        <title>Phytophthora lilii NBRC 32176.</title>
        <authorList>
            <person name="Ichikawa N."/>
            <person name="Sato H."/>
            <person name="Tonouchi N."/>
        </authorList>
    </citation>
    <scope>NUCLEOTIDE SEQUENCE</scope>
    <source>
        <strain evidence="1">NBRC 32176</strain>
    </source>
</reference>
<organism evidence="1 2">
    <name type="scientific">Phytophthora lilii</name>
    <dbReference type="NCBI Taxonomy" id="2077276"/>
    <lineage>
        <taxon>Eukaryota</taxon>
        <taxon>Sar</taxon>
        <taxon>Stramenopiles</taxon>
        <taxon>Oomycota</taxon>
        <taxon>Peronosporomycetes</taxon>
        <taxon>Peronosporales</taxon>
        <taxon>Peronosporaceae</taxon>
        <taxon>Phytophthora</taxon>
    </lineage>
</organism>
<gene>
    <name evidence="1" type="ORF">Plil01_001144800</name>
</gene>
<dbReference type="AlphaFoldDB" id="A0A9W6U8A0"/>
<keyword evidence="2" id="KW-1185">Reference proteome</keyword>